<feature type="compositionally biased region" description="Polar residues" evidence="1">
    <location>
        <begin position="40"/>
        <end position="54"/>
    </location>
</feature>
<evidence type="ECO:0000256" key="1">
    <source>
        <dbReference type="SAM" id="MobiDB-lite"/>
    </source>
</evidence>
<feature type="region of interest" description="Disordered" evidence="1">
    <location>
        <begin position="24"/>
        <end position="146"/>
    </location>
</feature>
<dbReference type="EMBL" id="JAURVH010001516">
    <property type="protein sequence ID" value="KAK5930511.1"/>
    <property type="molecule type" value="Genomic_DNA"/>
</dbReference>
<gene>
    <name evidence="2" type="ORF">CgunFtcFv8_026739</name>
</gene>
<organism evidence="2 3">
    <name type="scientific">Champsocephalus gunnari</name>
    <name type="common">Mackerel icefish</name>
    <dbReference type="NCBI Taxonomy" id="52237"/>
    <lineage>
        <taxon>Eukaryota</taxon>
        <taxon>Metazoa</taxon>
        <taxon>Chordata</taxon>
        <taxon>Craniata</taxon>
        <taxon>Vertebrata</taxon>
        <taxon>Euteleostomi</taxon>
        <taxon>Actinopterygii</taxon>
        <taxon>Neopterygii</taxon>
        <taxon>Teleostei</taxon>
        <taxon>Neoteleostei</taxon>
        <taxon>Acanthomorphata</taxon>
        <taxon>Eupercaria</taxon>
        <taxon>Perciformes</taxon>
        <taxon>Notothenioidei</taxon>
        <taxon>Channichthyidae</taxon>
        <taxon>Champsocephalus</taxon>
    </lineage>
</organism>
<evidence type="ECO:0000313" key="3">
    <source>
        <dbReference type="Proteomes" id="UP001331515"/>
    </source>
</evidence>
<keyword evidence="3" id="KW-1185">Reference proteome</keyword>
<sequence length="146" mass="16393">MLFIHRWGHIVSAEPASACNSFATKRERADREEEDVIRVSPSNIWTETPDTNPETEAPQVKRAKREAGNEDVEEGEIPDSSDEEKEEEEGKIEDNTPCGRSCDDAKSAANNMEMINDREDLNVNDGINKHSDSSRDLCINEVTDDN</sequence>
<reference evidence="2 3" key="1">
    <citation type="journal article" date="2023" name="Mol. Biol. Evol.">
        <title>Genomics of Secondarily Temperate Adaptation in the Only Non-Antarctic Icefish.</title>
        <authorList>
            <person name="Rivera-Colon A.G."/>
            <person name="Rayamajhi N."/>
            <person name="Minhas B.F."/>
            <person name="Madrigal G."/>
            <person name="Bilyk K.T."/>
            <person name="Yoon V."/>
            <person name="Hune M."/>
            <person name="Gregory S."/>
            <person name="Cheng C.H.C."/>
            <person name="Catchen J.M."/>
        </authorList>
    </citation>
    <scope>NUCLEOTIDE SEQUENCE [LARGE SCALE GENOMIC DNA]</scope>
    <source>
        <tissue evidence="2">White muscle</tissue>
    </source>
</reference>
<dbReference type="AlphaFoldDB" id="A0AAN8DWT8"/>
<evidence type="ECO:0000313" key="2">
    <source>
        <dbReference type="EMBL" id="KAK5930511.1"/>
    </source>
</evidence>
<dbReference type="Proteomes" id="UP001331515">
    <property type="component" value="Unassembled WGS sequence"/>
</dbReference>
<comment type="caution">
    <text evidence="2">The sequence shown here is derived from an EMBL/GenBank/DDBJ whole genome shotgun (WGS) entry which is preliminary data.</text>
</comment>
<name>A0AAN8DWT8_CHAGU</name>
<accession>A0AAN8DWT8</accession>
<protein>
    <submittedName>
        <fullName evidence="2">Uncharacterized protein</fullName>
    </submittedName>
</protein>
<proteinExistence type="predicted"/>
<feature type="compositionally biased region" description="Acidic residues" evidence="1">
    <location>
        <begin position="69"/>
        <end position="91"/>
    </location>
</feature>
<feature type="compositionally biased region" description="Basic and acidic residues" evidence="1">
    <location>
        <begin position="115"/>
        <end position="135"/>
    </location>
</feature>